<feature type="compositionally biased region" description="Low complexity" evidence="1">
    <location>
        <begin position="677"/>
        <end position="689"/>
    </location>
</feature>
<dbReference type="InterPro" id="IPR000679">
    <property type="entry name" value="Znf_GATA"/>
</dbReference>
<dbReference type="GO" id="GO:0008270">
    <property type="term" value="F:zinc ion binding"/>
    <property type="evidence" value="ECO:0007669"/>
    <property type="project" value="InterPro"/>
</dbReference>
<protein>
    <submittedName>
        <fullName evidence="3">Zinc gata-type protein</fullName>
    </submittedName>
</protein>
<sequence length="871" mass="92360">MSSAARSRHQRRAMDVKVLYTLDASPHTMIARVGHRVPVRVARHKRNHQLLGRVALKACLNAICFASPELLVDKNTDYIVYAADPEEGSHVPTPPMVSPRKSASATPIFVGKGFFSGGLDEPGEGTSYVTGHVRCEAQSSSAFSSDEEDGAGAGSDVLEIVLRLKESTQRGREEYQTRIRGMAGPSTPTATSTPTPAPSTPSAQVLQVLQAMQAHQGSLSTEQQSHLMGLLGMVAGAVQSGALQAPQEPASTQPTPSETKSTQRAARPGARDPRTELPRVCYNCGTTQASTWRIITLPAGVTVQHPAGERPPTDVVPLTWRRQDRGDGPIQTEHEARWQACNPCGLYYAKYGVSRPDYVRNFVARPSKDETKKREAQSKPTTDRASKRGKPSAAHTPRGLSRTLSAVAQRDAERVQQRNENRPPVSTSLPSWDAPGLAKSPARRTSRPSAFTSPSTAFGVSTAMMNSSPHTVLQTLMNETDMDFEEREAGQATTPSKLRGKIWSSPVRRSPRKQPPGTVANVNPYASMLRAASSPGPKKDGVREPLRDALTSPTTARTTMMPPLNPFMGLGSMDDEHDTFGGGPPSPSAGRTSRAKPAPKREIRTPSRMPKDQAWAQPGSPSLGLDEPLRLALPDSASIKDLFAAPTTPWMGDTWDADTTQPPSTEAKTSTANASQALVPRPARRPLPATVEDATSSHSGSPADASSEADDSLVDLIEDPYGLLSACGLGVLSSAQGDGHEMVLQGQGGGFSVDAFNGIELHQAPSFAQHLEAFTRSGGLGVAAHMGATPHDSTAVTTLPAAPQVHSIGHTTPSTTPAAAAKPTESEGTQDLETFLDDPTVQAMLATLQNANAPETTTAVPTPAPAALLTS</sequence>
<gene>
    <name evidence="3" type="ORF">Malapachy_2096</name>
</gene>
<proteinExistence type="predicted"/>
<feature type="region of interest" description="Disordered" evidence="1">
    <location>
        <begin position="180"/>
        <end position="202"/>
    </location>
</feature>
<dbReference type="Proteomes" id="UP000037751">
    <property type="component" value="Unassembled WGS sequence"/>
</dbReference>
<feature type="compositionally biased region" description="Polar residues" evidence="1">
    <location>
        <begin position="657"/>
        <end position="676"/>
    </location>
</feature>
<dbReference type="InterPro" id="IPR013088">
    <property type="entry name" value="Znf_NHR/GATA"/>
</dbReference>
<dbReference type="Gene3D" id="3.30.50.10">
    <property type="entry name" value="Erythroid Transcription Factor GATA-1, subunit A"/>
    <property type="match status" value="1"/>
</dbReference>
<feature type="region of interest" description="Disordered" evidence="1">
    <location>
        <begin position="505"/>
        <end position="524"/>
    </location>
</feature>
<keyword evidence="4" id="KW-1185">Reference proteome</keyword>
<feature type="compositionally biased region" description="Basic and acidic residues" evidence="1">
    <location>
        <begin position="599"/>
        <end position="611"/>
    </location>
</feature>
<dbReference type="PANTHER" id="PTHR39147:SF1">
    <property type="entry name" value="PROTEIN SPT21"/>
    <property type="match status" value="1"/>
</dbReference>
<feature type="compositionally biased region" description="Basic and acidic residues" evidence="1">
    <location>
        <begin position="537"/>
        <end position="547"/>
    </location>
</feature>
<dbReference type="GO" id="GO:0030466">
    <property type="term" value="P:silent mating-type cassette heterochromatin formation"/>
    <property type="evidence" value="ECO:0007669"/>
    <property type="project" value="TreeGrafter"/>
</dbReference>
<evidence type="ECO:0000313" key="3">
    <source>
        <dbReference type="EMBL" id="KOS15596.1"/>
    </source>
</evidence>
<evidence type="ECO:0000313" key="4">
    <source>
        <dbReference type="Proteomes" id="UP000037751"/>
    </source>
</evidence>
<feature type="compositionally biased region" description="Basic and acidic residues" evidence="1">
    <location>
        <begin position="410"/>
        <end position="421"/>
    </location>
</feature>
<feature type="compositionally biased region" description="Polar residues" evidence="1">
    <location>
        <begin position="249"/>
        <end position="264"/>
    </location>
</feature>
<dbReference type="OrthoDB" id="3199820at2759"/>
<evidence type="ECO:0000256" key="1">
    <source>
        <dbReference type="SAM" id="MobiDB-lite"/>
    </source>
</evidence>
<name>A0A0M8MMQ4_9BASI</name>
<dbReference type="GO" id="GO:0000183">
    <property type="term" value="P:rDNA heterochromatin formation"/>
    <property type="evidence" value="ECO:0007669"/>
    <property type="project" value="TreeGrafter"/>
</dbReference>
<feature type="region of interest" description="Disordered" evidence="1">
    <location>
        <begin position="303"/>
        <end position="329"/>
    </location>
</feature>
<dbReference type="PANTHER" id="PTHR39147">
    <property type="entry name" value="PROTEIN SPT21"/>
    <property type="match status" value="1"/>
</dbReference>
<dbReference type="GO" id="GO:0043565">
    <property type="term" value="F:sequence-specific DNA binding"/>
    <property type="evidence" value="ECO:0007669"/>
    <property type="project" value="InterPro"/>
</dbReference>
<feature type="compositionally biased region" description="Low complexity" evidence="1">
    <location>
        <begin position="696"/>
        <end position="706"/>
    </location>
</feature>
<feature type="region of interest" description="Disordered" evidence="1">
    <location>
        <begin position="242"/>
        <end position="276"/>
    </location>
</feature>
<evidence type="ECO:0000259" key="2">
    <source>
        <dbReference type="Pfam" id="PF25823"/>
    </source>
</evidence>
<dbReference type="InterPro" id="IPR057725">
    <property type="entry name" value="Ams2-SPT21_N"/>
</dbReference>
<dbReference type="CDD" id="cd00202">
    <property type="entry name" value="ZnF_GATA"/>
    <property type="match status" value="1"/>
</dbReference>
<feature type="region of interest" description="Disordered" evidence="1">
    <location>
        <begin position="529"/>
        <end position="628"/>
    </location>
</feature>
<dbReference type="Pfam" id="PF25823">
    <property type="entry name" value="Ams2-SPT21_N"/>
    <property type="match status" value="1"/>
</dbReference>
<feature type="compositionally biased region" description="Low complexity" evidence="1">
    <location>
        <begin position="185"/>
        <end position="202"/>
    </location>
</feature>
<dbReference type="GeneID" id="28728464"/>
<organism evidence="3 4">
    <name type="scientific">Malassezia pachydermatis</name>
    <dbReference type="NCBI Taxonomy" id="77020"/>
    <lineage>
        <taxon>Eukaryota</taxon>
        <taxon>Fungi</taxon>
        <taxon>Dikarya</taxon>
        <taxon>Basidiomycota</taxon>
        <taxon>Ustilaginomycotina</taxon>
        <taxon>Malasseziomycetes</taxon>
        <taxon>Malasseziales</taxon>
        <taxon>Malasseziaceae</taxon>
        <taxon>Malassezia</taxon>
    </lineage>
</organism>
<feature type="compositionally biased region" description="Basic and acidic residues" evidence="1">
    <location>
        <begin position="366"/>
        <end position="386"/>
    </location>
</feature>
<feature type="region of interest" description="Disordered" evidence="1">
    <location>
        <begin position="364"/>
        <end position="454"/>
    </location>
</feature>
<dbReference type="RefSeq" id="XP_017993228.1">
    <property type="nucleotide sequence ID" value="XM_018136589.1"/>
</dbReference>
<reference evidence="3 4" key="1">
    <citation type="submission" date="2015-07" db="EMBL/GenBank/DDBJ databases">
        <title>Draft Genome Sequence of Malassezia furfur CBS1878 and Malassezia pachydermatis CBS1879.</title>
        <authorList>
            <person name="Triana S."/>
            <person name="Ohm R."/>
            <person name="Gonzalez A."/>
            <person name="DeCock H."/>
            <person name="Restrepo S."/>
            <person name="Celis A."/>
        </authorList>
    </citation>
    <scope>NUCLEOTIDE SEQUENCE [LARGE SCALE GENOMIC DNA]</scope>
    <source>
        <strain evidence="3 4">CBS 1879</strain>
    </source>
</reference>
<feature type="domain" description="Ams2/SPT21 N-terminal" evidence="2">
    <location>
        <begin position="10"/>
        <end position="88"/>
    </location>
</feature>
<dbReference type="InterPro" id="IPR042403">
    <property type="entry name" value="Spt21/Ams2"/>
</dbReference>
<accession>A0A0M8MMQ4</accession>
<dbReference type="EMBL" id="LGAV01000002">
    <property type="protein sequence ID" value="KOS15596.1"/>
    <property type="molecule type" value="Genomic_DNA"/>
</dbReference>
<feature type="region of interest" description="Disordered" evidence="1">
    <location>
        <begin position="646"/>
        <end position="710"/>
    </location>
</feature>
<dbReference type="AlphaFoldDB" id="A0A0M8MMQ4"/>
<comment type="caution">
    <text evidence="3">The sequence shown here is derived from an EMBL/GenBank/DDBJ whole genome shotgun (WGS) entry which is preliminary data.</text>
</comment>
<dbReference type="SUPFAM" id="SSF57716">
    <property type="entry name" value="Glucocorticoid receptor-like (DNA-binding domain)"/>
    <property type="match status" value="1"/>
</dbReference>
<dbReference type="VEuPathDB" id="FungiDB:Malapachy_2096"/>
<dbReference type="GO" id="GO:0006357">
    <property type="term" value="P:regulation of transcription by RNA polymerase II"/>
    <property type="evidence" value="ECO:0007669"/>
    <property type="project" value="TreeGrafter"/>
</dbReference>